<dbReference type="EMBL" id="DSYZ01000035">
    <property type="protein sequence ID" value="HGT82393.1"/>
    <property type="molecule type" value="Genomic_DNA"/>
</dbReference>
<accession>A0A7J3M0M7</accession>
<reference evidence="1" key="1">
    <citation type="journal article" date="2020" name="mSystems">
        <title>Genome- and Community-Level Interaction Insights into Carbon Utilization and Element Cycling Functions of Hydrothermarchaeota in Hydrothermal Sediment.</title>
        <authorList>
            <person name="Zhou Z."/>
            <person name="Liu Y."/>
            <person name="Xu W."/>
            <person name="Pan J."/>
            <person name="Luo Z.H."/>
            <person name="Li M."/>
        </authorList>
    </citation>
    <scope>NUCLEOTIDE SEQUENCE [LARGE SCALE GENOMIC DNA]</scope>
    <source>
        <strain evidence="1">SpSt-587</strain>
    </source>
</reference>
<sequence length="89" mass="10240">MIFYESRYVTKRGRLRCARGFSAPIEMGGEVYILGCWIDVTSMKLEEELRRKNEYLSVLNSVLRHDIANALTPVIAFVESAEGELKELR</sequence>
<organism evidence="1">
    <name type="scientific">Archaeoglobus fulgidus</name>
    <dbReference type="NCBI Taxonomy" id="2234"/>
    <lineage>
        <taxon>Archaea</taxon>
        <taxon>Methanobacteriati</taxon>
        <taxon>Methanobacteriota</taxon>
        <taxon>Archaeoglobi</taxon>
        <taxon>Archaeoglobales</taxon>
        <taxon>Archaeoglobaceae</taxon>
        <taxon>Archaeoglobus</taxon>
    </lineage>
</organism>
<protein>
    <recommendedName>
        <fullName evidence="2">PAC domain-containing protein</fullName>
    </recommendedName>
</protein>
<evidence type="ECO:0008006" key="2">
    <source>
        <dbReference type="Google" id="ProtNLM"/>
    </source>
</evidence>
<evidence type="ECO:0000313" key="1">
    <source>
        <dbReference type="EMBL" id="HGT82393.1"/>
    </source>
</evidence>
<name>A0A7J3M0M7_ARCFL</name>
<dbReference type="AlphaFoldDB" id="A0A7J3M0M7"/>
<proteinExistence type="predicted"/>
<comment type="caution">
    <text evidence="1">The sequence shown here is derived from an EMBL/GenBank/DDBJ whole genome shotgun (WGS) entry which is preliminary data.</text>
</comment>
<gene>
    <name evidence="1" type="ORF">ENT52_01520</name>
</gene>